<keyword evidence="10" id="KW-0282">Flagellum</keyword>
<dbReference type="AlphaFoldDB" id="A0A4D6Y426"/>
<keyword evidence="10" id="KW-0966">Cell projection</keyword>
<feature type="domain" description="Flagellar basal-body/hook protein C-terminal" evidence="7">
    <location>
        <begin position="360"/>
        <end position="403"/>
    </location>
</feature>
<protein>
    <recommendedName>
        <fullName evidence="3 5">Flagellar hook protein FlgE</fullName>
    </recommendedName>
</protein>
<evidence type="ECO:0000256" key="2">
    <source>
        <dbReference type="ARBA" id="ARBA00009677"/>
    </source>
</evidence>
<dbReference type="PANTHER" id="PTHR30435">
    <property type="entry name" value="FLAGELLAR PROTEIN"/>
    <property type="match status" value="1"/>
</dbReference>
<dbReference type="InterPro" id="IPR037925">
    <property type="entry name" value="FlgE/F/G-like"/>
</dbReference>
<evidence type="ECO:0000256" key="4">
    <source>
        <dbReference type="ARBA" id="ARBA00023143"/>
    </source>
</evidence>
<dbReference type="OrthoDB" id="8578401at2"/>
<evidence type="ECO:0000259" key="6">
    <source>
        <dbReference type="Pfam" id="PF00460"/>
    </source>
</evidence>
<dbReference type="Gene3D" id="2.60.98.20">
    <property type="entry name" value="Flagellar hook protein FlgE"/>
    <property type="match status" value="1"/>
</dbReference>
<evidence type="ECO:0000256" key="1">
    <source>
        <dbReference type="ARBA" id="ARBA00004117"/>
    </source>
</evidence>
<dbReference type="InterPro" id="IPR037058">
    <property type="entry name" value="Falgellar_hook_FlgE_sf"/>
</dbReference>
<dbReference type="InterPro" id="IPR010930">
    <property type="entry name" value="Flg_bb/hook_C_dom"/>
</dbReference>
<dbReference type="InterPro" id="IPR011491">
    <property type="entry name" value="FlgE_D2"/>
</dbReference>
<dbReference type="InterPro" id="IPR020013">
    <property type="entry name" value="Flagellar_FlgE/F/G"/>
</dbReference>
<name>A0A4D6Y426_9GAMM</name>
<comment type="similarity">
    <text evidence="2 5">Belongs to the flagella basal body rod proteins family.</text>
</comment>
<dbReference type="InterPro" id="IPR001444">
    <property type="entry name" value="Flag_bb_rod_N"/>
</dbReference>
<dbReference type="GO" id="GO:0005829">
    <property type="term" value="C:cytosol"/>
    <property type="evidence" value="ECO:0007669"/>
    <property type="project" value="TreeGrafter"/>
</dbReference>
<feature type="domain" description="Flagellar basal body rod protein N-terminal" evidence="6">
    <location>
        <begin position="8"/>
        <end position="33"/>
    </location>
</feature>
<evidence type="ECO:0000259" key="8">
    <source>
        <dbReference type="Pfam" id="PF07559"/>
    </source>
</evidence>
<keyword evidence="4 5" id="KW-0975">Bacterial flagellum</keyword>
<reference evidence="10 11" key="1">
    <citation type="submission" date="2018-12" db="EMBL/GenBank/DDBJ databases">
        <authorList>
            <person name="Chong R.A."/>
        </authorList>
    </citation>
    <scope>NUCLEOTIDE SEQUENCE [LARGE SCALE GENOMIC DNA]</scope>
    <source>
        <strain evidence="10 11">Mst</strain>
    </source>
</reference>
<dbReference type="RefSeq" id="WP_158343615.1">
    <property type="nucleotide sequence ID" value="NZ_CP034861.1"/>
</dbReference>
<dbReference type="InterPro" id="IPR019776">
    <property type="entry name" value="Flagellar_basal_body_rod_CS"/>
</dbReference>
<feature type="domain" description="Flagellar hook protein FlgE/F/G-like D1" evidence="9">
    <location>
        <begin position="82"/>
        <end position="123"/>
    </location>
</feature>
<comment type="function">
    <text evidence="5">A flexible structure which links the flagellar filament to the drive apparatus in the basal body.</text>
</comment>
<dbReference type="EMBL" id="CP034861">
    <property type="protein sequence ID" value="QCI24406.1"/>
    <property type="molecule type" value="Genomic_DNA"/>
</dbReference>
<dbReference type="NCBIfam" id="TIGR03506">
    <property type="entry name" value="FlgEFG_subfam"/>
    <property type="match status" value="1"/>
</dbReference>
<evidence type="ECO:0000259" key="7">
    <source>
        <dbReference type="Pfam" id="PF06429"/>
    </source>
</evidence>
<evidence type="ECO:0000256" key="5">
    <source>
        <dbReference type="RuleBase" id="RU362116"/>
    </source>
</evidence>
<dbReference type="PANTHER" id="PTHR30435:SF1">
    <property type="entry name" value="FLAGELLAR HOOK PROTEIN FLGE"/>
    <property type="match status" value="1"/>
</dbReference>
<evidence type="ECO:0000256" key="3">
    <source>
        <dbReference type="ARBA" id="ARBA00019015"/>
    </source>
</evidence>
<dbReference type="Proteomes" id="UP000298673">
    <property type="component" value="Chromosome"/>
</dbReference>
<organism evidence="10 11">
    <name type="scientific">Buchnera aphidicola</name>
    <name type="common">Muscaphis stroyani</name>
    <dbReference type="NCBI Taxonomy" id="1241869"/>
    <lineage>
        <taxon>Bacteria</taxon>
        <taxon>Pseudomonadati</taxon>
        <taxon>Pseudomonadota</taxon>
        <taxon>Gammaproteobacteria</taxon>
        <taxon>Enterobacterales</taxon>
        <taxon>Erwiniaceae</taxon>
        <taxon>Buchnera</taxon>
    </lineage>
</organism>
<dbReference type="SUPFAM" id="SSF117143">
    <property type="entry name" value="Flagellar hook protein flgE"/>
    <property type="match status" value="1"/>
</dbReference>
<dbReference type="GO" id="GO:0009424">
    <property type="term" value="C:bacterial-type flagellum hook"/>
    <property type="evidence" value="ECO:0007669"/>
    <property type="project" value="TreeGrafter"/>
</dbReference>
<dbReference type="Pfam" id="PF07559">
    <property type="entry name" value="FlgE_D2"/>
    <property type="match status" value="1"/>
</dbReference>
<dbReference type="Pfam" id="PF06429">
    <property type="entry name" value="Flg_bbr_C"/>
    <property type="match status" value="1"/>
</dbReference>
<evidence type="ECO:0000259" key="9">
    <source>
        <dbReference type="Pfam" id="PF22692"/>
    </source>
</evidence>
<dbReference type="InterPro" id="IPR053967">
    <property type="entry name" value="LlgE_F_G-like_D1"/>
</dbReference>
<dbReference type="Pfam" id="PF00460">
    <property type="entry name" value="Flg_bb_rod"/>
    <property type="match status" value="1"/>
</dbReference>
<dbReference type="GO" id="GO:0009425">
    <property type="term" value="C:bacterial-type flagellum basal body"/>
    <property type="evidence" value="ECO:0007669"/>
    <property type="project" value="UniProtKB-SubCell"/>
</dbReference>
<feature type="domain" description="Flagellar hook protein FlgE D2" evidence="8">
    <location>
        <begin position="176"/>
        <end position="285"/>
    </location>
</feature>
<dbReference type="PROSITE" id="PS00588">
    <property type="entry name" value="FLAGELLA_BB_ROD"/>
    <property type="match status" value="1"/>
</dbReference>
<evidence type="ECO:0000313" key="10">
    <source>
        <dbReference type="EMBL" id="QCI24406.1"/>
    </source>
</evidence>
<reference evidence="10 11" key="2">
    <citation type="submission" date="2019-05" db="EMBL/GenBank/DDBJ databases">
        <title>Genome evolution of the obligate endosymbiont Buchnera aphidicola.</title>
        <authorList>
            <person name="Moran N.A."/>
        </authorList>
    </citation>
    <scope>NUCLEOTIDE SEQUENCE [LARGE SCALE GENOMIC DNA]</scope>
    <source>
        <strain evidence="10 11">Mst</strain>
    </source>
</reference>
<accession>A0A4D6Y426</accession>
<evidence type="ECO:0000313" key="11">
    <source>
        <dbReference type="Proteomes" id="UP000298673"/>
    </source>
</evidence>
<comment type="subcellular location">
    <subcellularLocation>
        <location evidence="1 5">Bacterial flagellum basal body</location>
    </subcellularLocation>
</comment>
<keyword evidence="10" id="KW-0969">Cilium</keyword>
<dbReference type="Pfam" id="PF22692">
    <property type="entry name" value="LlgE_F_G_D1"/>
    <property type="match status" value="1"/>
</dbReference>
<proteinExistence type="inferred from homology"/>
<sequence>MSLIEAISGLFISSSNIDLVSNNIANASTIGFKSSTLSLHNIVSDSFESTEKKTSGVGISNFVQNFNNGAFIETGKDLDLSISNNGFFRVLDSNGQVHYTRNGQFLIDKNFNIVNFQGMYLTGRNNSLFQRKLSNSSNLEPINLKNYRILKAKPTTKITLSPILNSDVHLNNTENIEKYNTQITIYNKDGQPQILEINFAKNDLKKWRVHIKSKNVFNNSSEQNIIDKICNLEFDDNGKLSSSPNFDISLNDKFKNNKITLDFTGTVESSNNKDLFLNAIHQDGYEQGSLKTLNVLKNGKIISYYSNQKTQEISQIVLSKFVNPEKLKPESGNVWSATKDSGKEEIGNAGCLGFGEILSKTLETSNVDLNKELINMIVAQRNYQSSAQAFKAEDKIVNTLINL</sequence>
<gene>
    <name evidence="10" type="ORF">D9V75_01635</name>
</gene>
<dbReference type="GO" id="GO:0071978">
    <property type="term" value="P:bacterial-type flagellum-dependent swarming motility"/>
    <property type="evidence" value="ECO:0007669"/>
    <property type="project" value="TreeGrafter"/>
</dbReference>